<dbReference type="SUPFAM" id="SSF46565">
    <property type="entry name" value="Chaperone J-domain"/>
    <property type="match status" value="1"/>
</dbReference>
<proteinExistence type="inferred from homology"/>
<dbReference type="InterPro" id="IPR004640">
    <property type="entry name" value="HscB"/>
</dbReference>
<dbReference type="CDD" id="cd06257">
    <property type="entry name" value="DnaJ"/>
    <property type="match status" value="1"/>
</dbReference>
<dbReference type="GO" id="GO:0051259">
    <property type="term" value="P:protein complex oligomerization"/>
    <property type="evidence" value="ECO:0007669"/>
    <property type="project" value="InterPro"/>
</dbReference>
<feature type="domain" description="J" evidence="5">
    <location>
        <begin position="2"/>
        <end position="67"/>
    </location>
</feature>
<dbReference type="InterPro" id="IPR036869">
    <property type="entry name" value="J_dom_sf"/>
</dbReference>
<name>A0A2U0SKV9_9PAST</name>
<dbReference type="InterPro" id="IPR009073">
    <property type="entry name" value="HscB_oligo_C"/>
</dbReference>
<dbReference type="GO" id="GO:0044571">
    <property type="term" value="P:[2Fe-2S] cluster assembly"/>
    <property type="evidence" value="ECO:0007669"/>
    <property type="project" value="InterPro"/>
</dbReference>
<dbReference type="Gene3D" id="1.20.1280.20">
    <property type="entry name" value="HscB, C-terminal domain"/>
    <property type="match status" value="1"/>
</dbReference>
<dbReference type="GO" id="GO:1990230">
    <property type="term" value="C:iron-sulfur cluster transfer complex"/>
    <property type="evidence" value="ECO:0007669"/>
    <property type="project" value="TreeGrafter"/>
</dbReference>
<comment type="caution">
    <text evidence="6">The sequence shown here is derived from an EMBL/GenBank/DDBJ whole genome shotgun (WGS) entry which is preliminary data.</text>
</comment>
<dbReference type="GO" id="GO:0051087">
    <property type="term" value="F:protein-folding chaperone binding"/>
    <property type="evidence" value="ECO:0007669"/>
    <property type="project" value="InterPro"/>
</dbReference>
<dbReference type="NCBIfam" id="TIGR00714">
    <property type="entry name" value="hscB"/>
    <property type="match status" value="1"/>
</dbReference>
<evidence type="ECO:0000256" key="1">
    <source>
        <dbReference type="ARBA" id="ARBA00010476"/>
    </source>
</evidence>
<dbReference type="Gene3D" id="1.10.287.110">
    <property type="entry name" value="DnaJ domain"/>
    <property type="match status" value="1"/>
</dbReference>
<dbReference type="SUPFAM" id="SSF47144">
    <property type="entry name" value="HSC20 (HSCB), C-terminal oligomerisation domain"/>
    <property type="match status" value="1"/>
</dbReference>
<dbReference type="Proteomes" id="UP000245909">
    <property type="component" value="Unassembled WGS sequence"/>
</dbReference>
<evidence type="ECO:0000313" key="6">
    <source>
        <dbReference type="EMBL" id="PVX31981.1"/>
    </source>
</evidence>
<dbReference type="Pfam" id="PF07743">
    <property type="entry name" value="HSCB_C"/>
    <property type="match status" value="1"/>
</dbReference>
<dbReference type="EMBL" id="QENU01000017">
    <property type="protein sequence ID" value="PVX31981.1"/>
    <property type="molecule type" value="Genomic_DNA"/>
</dbReference>
<dbReference type="SMART" id="SM00271">
    <property type="entry name" value="DnaJ"/>
    <property type="match status" value="1"/>
</dbReference>
<dbReference type="GO" id="GO:0006457">
    <property type="term" value="P:protein folding"/>
    <property type="evidence" value="ECO:0007669"/>
    <property type="project" value="UniProtKB-UniRule"/>
</dbReference>
<comment type="function">
    <text evidence="3 4">Co-chaperone involved in the maturation of iron-sulfur cluster-containing proteins. Seems to help targeting proteins to be folded toward HscA.</text>
</comment>
<dbReference type="GO" id="GO:0001671">
    <property type="term" value="F:ATPase activator activity"/>
    <property type="evidence" value="ECO:0007669"/>
    <property type="project" value="InterPro"/>
</dbReference>
<evidence type="ECO:0000256" key="4">
    <source>
        <dbReference type="HAMAP-Rule" id="MF_00682"/>
    </source>
</evidence>
<organism evidence="6 7">
    <name type="scientific">Alitibacter langaaensis DSM 22999</name>
    <dbReference type="NCBI Taxonomy" id="1122935"/>
    <lineage>
        <taxon>Bacteria</taxon>
        <taxon>Pseudomonadati</taxon>
        <taxon>Pseudomonadota</taxon>
        <taxon>Gammaproteobacteria</taxon>
        <taxon>Pasteurellales</taxon>
        <taxon>Pasteurellaceae</taxon>
        <taxon>Alitibacter</taxon>
    </lineage>
</organism>
<evidence type="ECO:0000259" key="5">
    <source>
        <dbReference type="SMART" id="SM00271"/>
    </source>
</evidence>
<dbReference type="PANTHER" id="PTHR14021:SF15">
    <property type="entry name" value="IRON-SULFUR CLUSTER CO-CHAPERONE PROTEIN HSCB"/>
    <property type="match status" value="1"/>
</dbReference>
<protein>
    <recommendedName>
        <fullName evidence="4">Co-chaperone protein HscB homolog</fullName>
    </recommendedName>
</protein>
<dbReference type="InterPro" id="IPR001623">
    <property type="entry name" value="DnaJ_domain"/>
</dbReference>
<evidence type="ECO:0000256" key="2">
    <source>
        <dbReference type="ARBA" id="ARBA00023186"/>
    </source>
</evidence>
<comment type="subunit">
    <text evidence="4">Interacts with HscA and stimulates its ATPase activity.</text>
</comment>
<dbReference type="PANTHER" id="PTHR14021">
    <property type="entry name" value="IRON-SULFUR CLUSTER CO-CHAPERONE PROTEIN HSCB"/>
    <property type="match status" value="1"/>
</dbReference>
<reference evidence="6 7" key="1">
    <citation type="submission" date="2018-05" db="EMBL/GenBank/DDBJ databases">
        <title>Genomic Encyclopedia of Type Strains, Phase IV (KMG-IV): sequencing the most valuable type-strain genomes for metagenomic binning, comparative biology and taxonomic classification.</title>
        <authorList>
            <person name="Goeker M."/>
        </authorList>
    </citation>
    <scope>NUCLEOTIDE SEQUENCE [LARGE SCALE GENOMIC DNA]</scope>
    <source>
        <strain evidence="6 7">DSM 22999</strain>
    </source>
</reference>
<evidence type="ECO:0000256" key="3">
    <source>
        <dbReference type="ARBA" id="ARBA00025596"/>
    </source>
</evidence>
<keyword evidence="2 4" id="KW-0143">Chaperone</keyword>
<comment type="similarity">
    <text evidence="1 4">Belongs to the HscB family.</text>
</comment>
<gene>
    <name evidence="4" type="primary">hscB</name>
    <name evidence="6" type="ORF">C8D76_11730</name>
</gene>
<dbReference type="HAMAP" id="MF_00682">
    <property type="entry name" value="HscB"/>
    <property type="match status" value="1"/>
</dbReference>
<evidence type="ECO:0000313" key="7">
    <source>
        <dbReference type="Proteomes" id="UP000245909"/>
    </source>
</evidence>
<sequence length="173" mass="20228">MKNPFALFDLPIDFNLNNDLLSSRYLSLQKSLHPDNFAHSSAQEQRLAMQKSAEVNDALQILKDPISRADSIIALHTGKEQDVEQRSSQDMAFLMQQMEWREQLEQIEANQDLDLLMDFSREVEQAERQNLTEISTALSAQDWEQTRQINDRLRFIKKLNSEIERVEDEISEF</sequence>
<accession>A0A2U0SKV9</accession>
<dbReference type="AlphaFoldDB" id="A0A2U0SKV9"/>
<dbReference type="OrthoDB" id="287587at2"/>
<dbReference type="RefSeq" id="WP_116632426.1">
    <property type="nucleotide sequence ID" value="NZ_QENU01000017.1"/>
</dbReference>
<dbReference type="InterPro" id="IPR036386">
    <property type="entry name" value="HscB_C_sf"/>
</dbReference>
<keyword evidence="7" id="KW-1185">Reference proteome</keyword>